<dbReference type="AlphaFoldDB" id="A0A8C2YRM6"/>
<accession>A0A8C2YRM6</accession>
<dbReference type="GO" id="GO:0042599">
    <property type="term" value="C:lamellar body"/>
    <property type="evidence" value="ECO:0007669"/>
    <property type="project" value="Ensembl"/>
</dbReference>
<dbReference type="GeneTree" id="ENSGT00390000009097"/>
<dbReference type="Pfam" id="PF15200">
    <property type="entry name" value="KRTDAP"/>
    <property type="match status" value="1"/>
</dbReference>
<protein>
    <submittedName>
        <fullName evidence="2">Keratinocyte differentiation associated protein</fullName>
    </submittedName>
</protein>
<dbReference type="PANTHER" id="PTHR36463">
    <property type="entry name" value="KERATINOCYTE DIFFERENTIATION-ASSOCIATED PROTEIN"/>
    <property type="match status" value="1"/>
</dbReference>
<dbReference type="InterPro" id="IPR028196">
    <property type="entry name" value="KRTDAP"/>
</dbReference>
<dbReference type="GO" id="GO:0008544">
    <property type="term" value="P:epidermis development"/>
    <property type="evidence" value="ECO:0007669"/>
    <property type="project" value="TreeGrafter"/>
</dbReference>
<organism evidence="2 3">
    <name type="scientific">Chinchilla lanigera</name>
    <name type="common">Long-tailed chinchilla</name>
    <name type="synonym">Chinchilla villidera</name>
    <dbReference type="NCBI Taxonomy" id="34839"/>
    <lineage>
        <taxon>Eukaryota</taxon>
        <taxon>Metazoa</taxon>
        <taxon>Chordata</taxon>
        <taxon>Craniata</taxon>
        <taxon>Vertebrata</taxon>
        <taxon>Euteleostomi</taxon>
        <taxon>Mammalia</taxon>
        <taxon>Eutheria</taxon>
        <taxon>Euarchontoglires</taxon>
        <taxon>Glires</taxon>
        <taxon>Rodentia</taxon>
        <taxon>Hystricomorpha</taxon>
        <taxon>Chinchillidae</taxon>
        <taxon>Chinchilla</taxon>
    </lineage>
</organism>
<evidence type="ECO:0000313" key="2">
    <source>
        <dbReference type="Ensembl" id="ENSCLAP00000018221.1"/>
    </source>
</evidence>
<gene>
    <name evidence="2" type="primary">KRTDAP</name>
</gene>
<dbReference type="OrthoDB" id="9627508at2759"/>
<feature type="signal peptide" evidence="1">
    <location>
        <begin position="1"/>
        <end position="22"/>
    </location>
</feature>
<feature type="chain" id="PRO_5034554921" evidence="1">
    <location>
        <begin position="23"/>
        <end position="99"/>
    </location>
</feature>
<name>A0A8C2YRM6_CHILA</name>
<dbReference type="CTD" id="388533"/>
<evidence type="ECO:0000313" key="3">
    <source>
        <dbReference type="Proteomes" id="UP000694398"/>
    </source>
</evidence>
<dbReference type="RefSeq" id="XP_005400110.1">
    <property type="nucleotide sequence ID" value="XM_005400053.2"/>
</dbReference>
<reference evidence="2" key="2">
    <citation type="submission" date="2025-09" db="UniProtKB">
        <authorList>
            <consortium name="Ensembl"/>
        </authorList>
    </citation>
    <scope>IDENTIFICATION</scope>
</reference>
<dbReference type="PANTHER" id="PTHR36463:SF1">
    <property type="entry name" value="KERATINOCYTE DIFFERENTIATION-ASSOCIATED PROTEIN"/>
    <property type="match status" value="1"/>
</dbReference>
<dbReference type="Proteomes" id="UP000694398">
    <property type="component" value="Unassembled WGS sequence"/>
</dbReference>
<dbReference type="Ensembl" id="ENSCLAT00000018400.1">
    <property type="protein sequence ID" value="ENSCLAP00000018221.1"/>
    <property type="gene ID" value="ENSCLAG00000012497.1"/>
</dbReference>
<reference evidence="2" key="1">
    <citation type="submission" date="2025-08" db="UniProtKB">
        <authorList>
            <consortium name="Ensembl"/>
        </authorList>
    </citation>
    <scope>IDENTIFICATION</scope>
</reference>
<keyword evidence="3" id="KW-1185">Reference proteome</keyword>
<evidence type="ECO:0000256" key="1">
    <source>
        <dbReference type="SAM" id="SignalP"/>
    </source>
</evidence>
<keyword evidence="1" id="KW-0732">Signal</keyword>
<dbReference type="GeneID" id="102019049"/>
<dbReference type="GO" id="GO:0005615">
    <property type="term" value="C:extracellular space"/>
    <property type="evidence" value="ECO:0007669"/>
    <property type="project" value="Ensembl"/>
</dbReference>
<proteinExistence type="predicted"/>
<dbReference type="OMA" id="WRSAFQS"/>
<sequence length="99" mass="11174">MKIPVLPTVALLSLLVLHSAQGAALESREEDTTIANYALGSEAFNNQFLNLGKWKNNFNPEEFMNWHAIMDFIKRSLPFLNWDAFPKLKGLRSAVPDAQ</sequence>